<proteinExistence type="predicted"/>
<reference evidence="1" key="1">
    <citation type="submission" date="2021-05" db="EMBL/GenBank/DDBJ databases">
        <authorList>
            <person name="Tigano A."/>
        </authorList>
    </citation>
    <scope>NUCLEOTIDE SEQUENCE</scope>
</reference>
<accession>A0A8S4B7H5</accession>
<keyword evidence="2" id="KW-1185">Reference proteome</keyword>
<dbReference type="EMBL" id="CAJRST010017779">
    <property type="protein sequence ID" value="CAG5946824.1"/>
    <property type="molecule type" value="Genomic_DNA"/>
</dbReference>
<dbReference type="AlphaFoldDB" id="A0A8S4B7H5"/>
<name>A0A8S4B7H5_9TELE</name>
<protein>
    <submittedName>
        <fullName evidence="1">(Atlantic silverside) hypothetical protein</fullName>
    </submittedName>
</protein>
<evidence type="ECO:0000313" key="2">
    <source>
        <dbReference type="Proteomes" id="UP000677803"/>
    </source>
</evidence>
<sequence>MASEEGRSGTVRTNCQMCSLAFFIHLCRRALYPRYNRPAALTTVMIECLEILKAVCTYGRTPTHNTSVVIWFAGDSTGLISRGLETAGREEPNNLTSATGNTKETIINFKRNTDHHLLDPNGEKVQSVLKEPPLRMPYF</sequence>
<dbReference type="Proteomes" id="UP000677803">
    <property type="component" value="Unassembled WGS sequence"/>
</dbReference>
<comment type="caution">
    <text evidence="1">The sequence shown here is derived from an EMBL/GenBank/DDBJ whole genome shotgun (WGS) entry which is preliminary data.</text>
</comment>
<organism evidence="1 2">
    <name type="scientific">Menidia menidia</name>
    <name type="common">Atlantic silverside</name>
    <dbReference type="NCBI Taxonomy" id="238744"/>
    <lineage>
        <taxon>Eukaryota</taxon>
        <taxon>Metazoa</taxon>
        <taxon>Chordata</taxon>
        <taxon>Craniata</taxon>
        <taxon>Vertebrata</taxon>
        <taxon>Euteleostomi</taxon>
        <taxon>Actinopterygii</taxon>
        <taxon>Neopterygii</taxon>
        <taxon>Teleostei</taxon>
        <taxon>Neoteleostei</taxon>
        <taxon>Acanthomorphata</taxon>
        <taxon>Ovalentaria</taxon>
        <taxon>Atherinomorphae</taxon>
        <taxon>Atheriniformes</taxon>
        <taxon>Atherinopsidae</taxon>
        <taxon>Menidiinae</taxon>
        <taxon>Menidia</taxon>
    </lineage>
</organism>
<gene>
    <name evidence="1" type="ORF">MMEN_LOCUS14164</name>
</gene>
<evidence type="ECO:0000313" key="1">
    <source>
        <dbReference type="EMBL" id="CAG5946824.1"/>
    </source>
</evidence>